<keyword evidence="1" id="KW-0472">Membrane</keyword>
<dbReference type="AlphaFoldDB" id="A0A6C0EN73"/>
<dbReference type="Pfam" id="PF19059">
    <property type="entry name" value="DUF5755"/>
    <property type="match status" value="1"/>
</dbReference>
<keyword evidence="1" id="KW-0812">Transmembrane</keyword>
<protein>
    <submittedName>
        <fullName evidence="2">Uncharacterized protein</fullName>
    </submittedName>
</protein>
<reference evidence="2" key="1">
    <citation type="journal article" date="2020" name="Nature">
        <title>Giant virus diversity and host interactions through global metagenomics.</title>
        <authorList>
            <person name="Schulz F."/>
            <person name="Roux S."/>
            <person name="Paez-Espino D."/>
            <person name="Jungbluth S."/>
            <person name="Walsh D.A."/>
            <person name="Denef V.J."/>
            <person name="McMahon K.D."/>
            <person name="Konstantinidis K.T."/>
            <person name="Eloe-Fadrosh E.A."/>
            <person name="Kyrpides N.C."/>
            <person name="Woyke T."/>
        </authorList>
    </citation>
    <scope>NUCLEOTIDE SEQUENCE</scope>
    <source>
        <strain evidence="2">GVMAG-M-3300009068-24</strain>
    </source>
</reference>
<evidence type="ECO:0000256" key="1">
    <source>
        <dbReference type="SAM" id="Phobius"/>
    </source>
</evidence>
<accession>A0A6C0EN73</accession>
<sequence>MPKGGGSYGKTGHARFRGSLRKKDPIVSLHRAKAMTGGASALVGGAVAGSEGGSTQWGLVLVILALIGVIAYLISLHMGVGAGTGPVKTPTRRAEPGLGLPSVLVAPVSTRTNPYGDPLSPPLKSDGVYFPPDSGDIRGLPMVTGGDGGSATCNSATCGGMVGPGGVGRAGTGLPINMRTRGYSPDFSQIGLLTRERADRTEDTSFRDPMILPLFGRRVLNGRDKYQYYTMSNTGAVNTKLPVKVRGRNCVNEYGCDELMNQDTVYVEGYNDVFRATIYESNTFSYIPYL</sequence>
<name>A0A6C0EN73_9ZZZZ</name>
<proteinExistence type="predicted"/>
<dbReference type="InterPro" id="IPR043929">
    <property type="entry name" value="DUF5755"/>
</dbReference>
<keyword evidence="1" id="KW-1133">Transmembrane helix</keyword>
<organism evidence="2">
    <name type="scientific">viral metagenome</name>
    <dbReference type="NCBI Taxonomy" id="1070528"/>
    <lineage>
        <taxon>unclassified sequences</taxon>
        <taxon>metagenomes</taxon>
        <taxon>organismal metagenomes</taxon>
    </lineage>
</organism>
<evidence type="ECO:0000313" key="2">
    <source>
        <dbReference type="EMBL" id="QHT29790.1"/>
    </source>
</evidence>
<feature type="transmembrane region" description="Helical" evidence="1">
    <location>
        <begin position="57"/>
        <end position="74"/>
    </location>
</feature>
<dbReference type="EMBL" id="MN738882">
    <property type="protein sequence ID" value="QHT29790.1"/>
    <property type="molecule type" value="Genomic_DNA"/>
</dbReference>